<evidence type="ECO:0000256" key="2">
    <source>
        <dbReference type="ARBA" id="ARBA00022448"/>
    </source>
</evidence>
<dbReference type="FunFam" id="1.10.3080.10:FF:000011">
    <property type="entry name" value="Chloride channel protein"/>
    <property type="match status" value="1"/>
</dbReference>
<evidence type="ECO:0000313" key="13">
    <source>
        <dbReference type="Proteomes" id="UP000002358"/>
    </source>
</evidence>
<dbReference type="CDD" id="cd04591">
    <property type="entry name" value="CBS_pair_voltage-gated_CLC_euk_bac"/>
    <property type="match status" value="1"/>
</dbReference>
<evidence type="ECO:0000256" key="9">
    <source>
        <dbReference type="RuleBase" id="RU361221"/>
    </source>
</evidence>
<keyword evidence="4 9" id="KW-1133">Transmembrane helix</keyword>
<dbReference type="InterPro" id="IPR046342">
    <property type="entry name" value="CBS_dom_sf"/>
</dbReference>
<dbReference type="CDD" id="cd03684">
    <property type="entry name" value="ClC_3_like"/>
    <property type="match status" value="1"/>
</dbReference>
<dbReference type="PROSITE" id="PS51371">
    <property type="entry name" value="CBS"/>
    <property type="match status" value="2"/>
</dbReference>
<feature type="domain" description="CBS" evidence="11">
    <location>
        <begin position="769"/>
        <end position="824"/>
    </location>
</feature>
<dbReference type="Gene3D" id="1.10.3080.10">
    <property type="entry name" value="Clc chloride channel"/>
    <property type="match status" value="1"/>
</dbReference>
<organism evidence="12 13">
    <name type="scientific">Nasonia vitripennis</name>
    <name type="common">Parasitic wasp</name>
    <dbReference type="NCBI Taxonomy" id="7425"/>
    <lineage>
        <taxon>Eukaryota</taxon>
        <taxon>Metazoa</taxon>
        <taxon>Ecdysozoa</taxon>
        <taxon>Arthropoda</taxon>
        <taxon>Hexapoda</taxon>
        <taxon>Insecta</taxon>
        <taxon>Pterygota</taxon>
        <taxon>Neoptera</taxon>
        <taxon>Endopterygota</taxon>
        <taxon>Hymenoptera</taxon>
        <taxon>Apocrita</taxon>
        <taxon>Proctotrupomorpha</taxon>
        <taxon>Chalcidoidea</taxon>
        <taxon>Pteromalidae</taxon>
        <taxon>Pteromalinae</taxon>
        <taxon>Nasonia</taxon>
    </lineage>
</organism>
<dbReference type="InParanoid" id="A0A7M7QBN2"/>
<dbReference type="Gene3D" id="3.90.1280.20">
    <property type="match status" value="1"/>
</dbReference>
<dbReference type="RefSeq" id="XP_031784198.1">
    <property type="nucleotide sequence ID" value="XM_031928338.2"/>
</dbReference>
<feature type="transmembrane region" description="Helical" evidence="9">
    <location>
        <begin position="313"/>
        <end position="331"/>
    </location>
</feature>
<dbReference type="FunCoup" id="A0A7M7QBN2">
    <property type="interactions" value="1108"/>
</dbReference>
<dbReference type="SMR" id="A0A7M7QBN2"/>
<keyword evidence="3 9" id="KW-0812">Transmembrane</keyword>
<dbReference type="InterPro" id="IPR000644">
    <property type="entry name" value="CBS_dom"/>
</dbReference>
<keyword evidence="7 9" id="KW-0868">Chloride</keyword>
<dbReference type="PANTHER" id="PTHR45711:SF6">
    <property type="entry name" value="CHLORIDE CHANNEL PROTEIN"/>
    <property type="match status" value="1"/>
</dbReference>
<dbReference type="InterPro" id="IPR001807">
    <property type="entry name" value="ClC"/>
</dbReference>
<feature type="transmembrane region" description="Helical" evidence="9">
    <location>
        <begin position="343"/>
        <end position="367"/>
    </location>
</feature>
<dbReference type="InterPro" id="IPR014743">
    <property type="entry name" value="Cl-channel_core"/>
</dbReference>
<keyword evidence="5 9" id="KW-0406">Ion transport</keyword>
<dbReference type="PANTHER" id="PTHR45711">
    <property type="entry name" value="CHLORIDE CHANNEL PROTEIN"/>
    <property type="match status" value="1"/>
</dbReference>
<dbReference type="GO" id="GO:0005794">
    <property type="term" value="C:Golgi apparatus"/>
    <property type="evidence" value="ECO:0007669"/>
    <property type="project" value="TreeGrafter"/>
</dbReference>
<dbReference type="GO" id="GO:0010008">
    <property type="term" value="C:endosome membrane"/>
    <property type="evidence" value="ECO:0007669"/>
    <property type="project" value="UniProtKB-SubCell"/>
</dbReference>
<proteinExistence type="inferred from homology"/>
<evidence type="ECO:0000256" key="4">
    <source>
        <dbReference type="ARBA" id="ARBA00022989"/>
    </source>
</evidence>
<evidence type="ECO:0000256" key="7">
    <source>
        <dbReference type="ARBA" id="ARBA00023214"/>
    </source>
</evidence>
<comment type="subcellular location">
    <subcellularLocation>
        <location evidence="1">Endosome membrane</location>
        <topology evidence="1">Multi-pass membrane protein</topology>
    </subcellularLocation>
    <subcellularLocation>
        <location evidence="9">Membrane</location>
        <topology evidence="9">Multi-pass membrane protein</topology>
    </subcellularLocation>
</comment>
<accession>A0A7M7QBN2</accession>
<feature type="transmembrane region" description="Helical" evidence="9">
    <location>
        <begin position="416"/>
        <end position="438"/>
    </location>
</feature>
<keyword evidence="2 9" id="KW-0813">Transport</keyword>
<feature type="transmembrane region" description="Helical" evidence="9">
    <location>
        <begin position="542"/>
        <end position="568"/>
    </location>
</feature>
<dbReference type="Pfam" id="PF00654">
    <property type="entry name" value="Voltage_CLC"/>
    <property type="match status" value="1"/>
</dbReference>
<feature type="region of interest" description="Disordered" evidence="10">
    <location>
        <begin position="18"/>
        <end position="66"/>
    </location>
</feature>
<reference evidence="12" key="1">
    <citation type="submission" date="2021-01" db="UniProtKB">
        <authorList>
            <consortium name="EnsemblMetazoa"/>
        </authorList>
    </citation>
    <scope>IDENTIFICATION</scope>
</reference>
<evidence type="ECO:0000313" key="12">
    <source>
        <dbReference type="EnsemblMetazoa" id="XP_031784198"/>
    </source>
</evidence>
<dbReference type="Pfam" id="PF00571">
    <property type="entry name" value="CBS"/>
    <property type="match status" value="2"/>
</dbReference>
<feature type="transmembrane region" description="Helical" evidence="9">
    <location>
        <begin position="620"/>
        <end position="637"/>
    </location>
</feature>
<comment type="similarity">
    <text evidence="9">Belongs to the chloride channel (TC 2.A.49) family.</text>
</comment>
<keyword evidence="6 9" id="KW-0472">Membrane</keyword>
<keyword evidence="8" id="KW-0129">CBS domain</keyword>
<dbReference type="GO" id="GO:0005247">
    <property type="term" value="F:voltage-gated chloride channel activity"/>
    <property type="evidence" value="ECO:0007669"/>
    <property type="project" value="TreeGrafter"/>
</dbReference>
<feature type="compositionally biased region" description="Low complexity" evidence="10">
    <location>
        <begin position="57"/>
        <end position="66"/>
    </location>
</feature>
<dbReference type="SUPFAM" id="SSF81340">
    <property type="entry name" value="Clc chloride channel"/>
    <property type="match status" value="1"/>
</dbReference>
<feature type="transmembrane region" description="Helical" evidence="9">
    <location>
        <begin position="157"/>
        <end position="177"/>
    </location>
</feature>
<dbReference type="GO" id="GO:0005886">
    <property type="term" value="C:plasma membrane"/>
    <property type="evidence" value="ECO:0007669"/>
    <property type="project" value="TreeGrafter"/>
</dbReference>
<evidence type="ECO:0000256" key="10">
    <source>
        <dbReference type="SAM" id="MobiDB-lite"/>
    </source>
</evidence>
<feature type="transmembrane region" description="Helical" evidence="9">
    <location>
        <begin position="287"/>
        <end position="307"/>
    </location>
</feature>
<feature type="domain" description="CBS" evidence="11">
    <location>
        <begin position="674"/>
        <end position="737"/>
    </location>
</feature>
<dbReference type="OMA" id="MFLKINM"/>
<dbReference type="SUPFAM" id="SSF54631">
    <property type="entry name" value="CBS-domain pair"/>
    <property type="match status" value="1"/>
</dbReference>
<dbReference type="GeneID" id="100120186"/>
<dbReference type="SMART" id="SM00116">
    <property type="entry name" value="CBS"/>
    <property type="match status" value="2"/>
</dbReference>
<dbReference type="GO" id="GO:0008021">
    <property type="term" value="C:synaptic vesicle"/>
    <property type="evidence" value="ECO:0007669"/>
    <property type="project" value="TreeGrafter"/>
</dbReference>
<dbReference type="GO" id="GO:0005769">
    <property type="term" value="C:early endosome"/>
    <property type="evidence" value="ECO:0007669"/>
    <property type="project" value="TreeGrafter"/>
</dbReference>
<protein>
    <recommendedName>
        <fullName evidence="9">Chloride channel protein</fullName>
    </recommendedName>
</protein>
<evidence type="ECO:0000256" key="6">
    <source>
        <dbReference type="ARBA" id="ARBA00023136"/>
    </source>
</evidence>
<dbReference type="Gene3D" id="3.10.580.20">
    <property type="match status" value="1"/>
</dbReference>
<dbReference type="EnsemblMetazoa" id="XM_031928338">
    <property type="protein sequence ID" value="XP_031784198"/>
    <property type="gene ID" value="LOC100120186"/>
</dbReference>
<evidence type="ECO:0000256" key="3">
    <source>
        <dbReference type="ARBA" id="ARBA00022692"/>
    </source>
</evidence>
<dbReference type="OrthoDB" id="44789at2759"/>
<sequence length="832" mass="92942">MFSKSLTDQYDAMEKFPLKGTSSTSLSNPNASPLTTYKSVDAKRGNGIESSSIDNPRSGILSRGSLSSDEDMLDVKQQTASHQQDTNQLFERSIRVDDGASHFSADSDDIPGIGQYDDFHTIDWQRDIARDRMHHRYILKKKHDSVWDLIKGAHDAWSGWLCVLIVGVFTGVTAGVIDIGASWMSDLKFGICPQAFWLNKEQCCWSYTESSFDGDNCTQWREWPEVFNQSKYGVGPYILSYMFYIAWALLFASLSASLVRMFAPYACGSGIPEIKTILSGFIIRGYLGKWTLIIKCVGLILSVSAGLNLGKEGPMVHIACCIGNIFSYLFPKYGRNEAKKREILSAAAAAGVSVAFGAPIGGVLFSLEEVSYYFPLKTLWRSFFCALVAAFVLRSINPFGNKHSVLFFVEYNKPWIFFELIPFIILGIIGGIIGTLFIRANLRWSRYRKSSKLGQYPVTEVLVVTVITAVIAYPNPYTRMSTSQLIYLLFRKCGVSDTDMLCDYQRNLQTFNWAPIYLLILAFVFKFIMTIFTFGMKVPCGLFIPSLCFGAITGRIFGIGMEQLAYHYPHIWMFSDECSNGEDCITPGLYAIVGAAAVLGGVTRMTVSLVVIMFELTGGVRYIVPLMAAAMASKWVGDALGKQGIYDAHIGLNGYPFLDSKDEFQHTTLAADVMQPKRNETLHVLTQDSMTVEDVENLLKETEHNGFPVIVSRESQYLVGFVLRRDLNLALANAKRMLEGINRQSLVVFTSGNNIQTHAHPPLKLKKILDMAPITITDQTPMETVVDMFRKLGLRQVLVTHNGRLLGVITKKDVLRHVKQLDDEDPNSVLFN</sequence>
<dbReference type="CTD" id="39759"/>
<dbReference type="Proteomes" id="UP000002358">
    <property type="component" value="Chromosome 1"/>
</dbReference>
<evidence type="ECO:0000256" key="1">
    <source>
        <dbReference type="ARBA" id="ARBA00004337"/>
    </source>
</evidence>
<dbReference type="PRINTS" id="PR00762">
    <property type="entry name" value="CLCHANNEL"/>
</dbReference>
<evidence type="ECO:0000259" key="11">
    <source>
        <dbReference type="PROSITE" id="PS51371"/>
    </source>
</evidence>
<evidence type="ECO:0000256" key="8">
    <source>
        <dbReference type="PROSITE-ProRule" id="PRU00703"/>
    </source>
</evidence>
<dbReference type="AlphaFoldDB" id="A0A7M7QBN2"/>
<feature type="transmembrane region" description="Helical" evidence="9">
    <location>
        <begin position="458"/>
        <end position="475"/>
    </location>
</feature>
<name>A0A7M7QBN2_NASVI</name>
<keyword evidence="13" id="KW-1185">Reference proteome</keyword>
<feature type="compositionally biased region" description="Polar residues" evidence="10">
    <location>
        <begin position="20"/>
        <end position="38"/>
    </location>
</feature>
<feature type="transmembrane region" description="Helical" evidence="9">
    <location>
        <begin position="516"/>
        <end position="536"/>
    </location>
</feature>
<feature type="transmembrane region" description="Helical" evidence="9">
    <location>
        <begin position="241"/>
        <end position="266"/>
    </location>
</feature>
<feature type="transmembrane region" description="Helical" evidence="9">
    <location>
        <begin position="589"/>
        <end position="614"/>
    </location>
</feature>
<evidence type="ECO:0000256" key="5">
    <source>
        <dbReference type="ARBA" id="ARBA00023065"/>
    </source>
</evidence>
<dbReference type="FunFam" id="3.90.1280.20:FF:000003">
    <property type="entry name" value="Chloride channel protein"/>
    <property type="match status" value="1"/>
</dbReference>